<dbReference type="GO" id="GO:0070536">
    <property type="term" value="P:protein K63-linked deubiquitination"/>
    <property type="evidence" value="ECO:0007669"/>
    <property type="project" value="TreeGrafter"/>
</dbReference>
<evidence type="ECO:0000313" key="6">
    <source>
        <dbReference type="EMBL" id="TWW66149.1"/>
    </source>
</evidence>
<dbReference type="GO" id="GO:0005634">
    <property type="term" value="C:nucleus"/>
    <property type="evidence" value="ECO:0007669"/>
    <property type="project" value="UniProtKB-SubCell"/>
</dbReference>
<proteinExistence type="predicted"/>
<evidence type="ECO:0000256" key="1">
    <source>
        <dbReference type="ARBA" id="ARBA00004123"/>
    </source>
</evidence>
<evidence type="ECO:0000256" key="4">
    <source>
        <dbReference type="SAM" id="MobiDB-lite"/>
    </source>
</evidence>
<keyword evidence="3" id="KW-0539">Nucleus</keyword>
<name>A0A5C6NHP7_9TELE</name>
<evidence type="ECO:0000256" key="3">
    <source>
        <dbReference type="ARBA" id="ARBA00023242"/>
    </source>
</evidence>
<dbReference type="AlphaFoldDB" id="A0A5C6NHP7"/>
<dbReference type="GO" id="GO:0090307">
    <property type="term" value="P:mitotic spindle assembly"/>
    <property type="evidence" value="ECO:0007669"/>
    <property type="project" value="TreeGrafter"/>
</dbReference>
<dbReference type="PRINTS" id="PR02051">
    <property type="entry name" value="PROTEINF175"/>
</dbReference>
<dbReference type="GO" id="GO:0031593">
    <property type="term" value="F:polyubiquitin modification-dependent protein binding"/>
    <property type="evidence" value="ECO:0007669"/>
    <property type="project" value="TreeGrafter"/>
</dbReference>
<feature type="compositionally biased region" description="Basic and acidic residues" evidence="4">
    <location>
        <begin position="1"/>
        <end position="44"/>
    </location>
</feature>
<feature type="region of interest" description="Disordered" evidence="4">
    <location>
        <begin position="371"/>
        <end position="400"/>
    </location>
</feature>
<comment type="subcellular location">
    <subcellularLocation>
        <location evidence="1">Nucleus</location>
    </subcellularLocation>
</comment>
<feature type="domain" description="MPN" evidence="5">
    <location>
        <begin position="110"/>
        <end position="258"/>
    </location>
</feature>
<protein>
    <submittedName>
        <fullName evidence="6">BRCA1-A complex subunit</fullName>
    </submittedName>
</protein>
<keyword evidence="2" id="KW-0175">Coiled coil</keyword>
<dbReference type="PANTHER" id="PTHR31728:SF2">
    <property type="entry name" value="BRCA1-A COMPLEX SUBUNIT ABRAXAS 1"/>
    <property type="match status" value="1"/>
</dbReference>
<reference evidence="6 7" key="1">
    <citation type="submission" date="2019-04" db="EMBL/GenBank/DDBJ databases">
        <title>Chromosome genome assembly for Takifugu flavidus.</title>
        <authorList>
            <person name="Xiao S."/>
        </authorList>
    </citation>
    <scope>NUCLEOTIDE SEQUENCE [LARGE SCALE GENOMIC DNA]</scope>
    <source>
        <strain evidence="6">HTHZ2018</strain>
        <tissue evidence="6">Muscle</tissue>
    </source>
</reference>
<dbReference type="InterPro" id="IPR023238">
    <property type="entry name" value="FAM175"/>
</dbReference>
<accession>A0A5C6NHP7</accession>
<dbReference type="Pfam" id="PF21125">
    <property type="entry name" value="MPN_2A_DUB_like"/>
    <property type="match status" value="1"/>
</dbReference>
<feature type="region of interest" description="Disordered" evidence="4">
    <location>
        <begin position="1"/>
        <end position="79"/>
    </location>
</feature>
<dbReference type="PANTHER" id="PTHR31728">
    <property type="entry name" value="ABRAXAS FAMILY MEMBER"/>
    <property type="match status" value="1"/>
</dbReference>
<feature type="non-terminal residue" evidence="6">
    <location>
        <position position="1"/>
    </location>
</feature>
<dbReference type="GO" id="GO:0008608">
    <property type="term" value="P:attachment of spindle microtubules to kinetochore"/>
    <property type="evidence" value="ECO:0007669"/>
    <property type="project" value="TreeGrafter"/>
</dbReference>
<keyword evidence="7" id="KW-1185">Reference proteome</keyword>
<comment type="caution">
    <text evidence="6">The sequence shown here is derived from an EMBL/GenBank/DDBJ whole genome shotgun (WGS) entry which is preliminary data.</text>
</comment>
<dbReference type="GO" id="GO:0008017">
    <property type="term" value="F:microtubule binding"/>
    <property type="evidence" value="ECO:0007669"/>
    <property type="project" value="TreeGrafter"/>
</dbReference>
<dbReference type="EMBL" id="RHFK02000013">
    <property type="protein sequence ID" value="TWW66149.1"/>
    <property type="molecule type" value="Genomic_DNA"/>
</dbReference>
<evidence type="ECO:0000259" key="5">
    <source>
        <dbReference type="PROSITE" id="PS50249"/>
    </source>
</evidence>
<evidence type="ECO:0000256" key="2">
    <source>
        <dbReference type="ARBA" id="ARBA00023054"/>
    </source>
</evidence>
<dbReference type="Proteomes" id="UP000324091">
    <property type="component" value="Chromosome 20"/>
</dbReference>
<dbReference type="InterPro" id="IPR037518">
    <property type="entry name" value="MPN"/>
</dbReference>
<gene>
    <name evidence="6" type="ORF">D4764_20G0001810</name>
</gene>
<organism evidence="6 7">
    <name type="scientific">Takifugu flavidus</name>
    <name type="common">sansaifugu</name>
    <dbReference type="NCBI Taxonomy" id="433684"/>
    <lineage>
        <taxon>Eukaryota</taxon>
        <taxon>Metazoa</taxon>
        <taxon>Chordata</taxon>
        <taxon>Craniata</taxon>
        <taxon>Vertebrata</taxon>
        <taxon>Euteleostomi</taxon>
        <taxon>Actinopterygii</taxon>
        <taxon>Neopterygii</taxon>
        <taxon>Teleostei</taxon>
        <taxon>Neoteleostei</taxon>
        <taxon>Acanthomorphata</taxon>
        <taxon>Eupercaria</taxon>
        <taxon>Tetraodontiformes</taxon>
        <taxon>Tetradontoidea</taxon>
        <taxon>Tetraodontidae</taxon>
        <taxon>Takifugu</taxon>
    </lineage>
</organism>
<evidence type="ECO:0000313" key="7">
    <source>
        <dbReference type="Proteomes" id="UP000324091"/>
    </source>
</evidence>
<feature type="compositionally biased region" description="Basic residues" evidence="4">
    <location>
        <begin position="46"/>
        <end position="73"/>
    </location>
</feature>
<feature type="compositionally biased region" description="Basic and acidic residues" evidence="4">
    <location>
        <begin position="384"/>
        <end position="400"/>
    </location>
</feature>
<sequence>YLQDLDKNLDVDPSDPQREAEHGWEHDEKQDHEHPRMEDPDSHTPHVLHHHCQLRRPQRRSPHHLQAGKHHHSSLFGLRNSTIPPRLRIQCAVVALLRRAENSMAAEPTVRVPGIVLASLMFHHLNSDSDVEGFILGESKIEEQVTINDSQADHIHIEEIYNVQKHLPCHELNNFYNAVSDVNMDVITKLLADNKQESIIGWYRQRRNTEQQMTFREKLVHEKLKSALSNPHLIFLLLTPSSVSPTGSTHRMEYAAFISRSRRFTNVPVLVNNLGLLEQLSYWKVSAPCSAAGYNLTMKKHGPKFFCSNGLLKEVSEVNKMNDSLQSELQVGLGVGVGGALRLCLKVPFYTFVSCLLESMQRGGRERAACGGTAGGPFSSQENAGEKKQDAVAKAAADRPPEQRNNLLLHEAIRSLFACSPLFHTQTLTLEGFPVPSACCSTAHDASTAAGAAEHHGLCSLVPPSGLTPWKRLKQMQPVRESKRRKSSS</sequence>
<dbReference type="PROSITE" id="PS50249">
    <property type="entry name" value="MPN"/>
    <property type="match status" value="1"/>
</dbReference>